<dbReference type="InterPro" id="IPR001647">
    <property type="entry name" value="HTH_TetR"/>
</dbReference>
<name>A0A073KEB3_9BACI</name>
<evidence type="ECO:0000259" key="3">
    <source>
        <dbReference type="PROSITE" id="PS50977"/>
    </source>
</evidence>
<dbReference type="InterPro" id="IPR050109">
    <property type="entry name" value="HTH-type_TetR-like_transc_reg"/>
</dbReference>
<comment type="caution">
    <text evidence="4">The sequence shown here is derived from an EMBL/GenBank/DDBJ whole genome shotgun (WGS) entry which is preliminary data.</text>
</comment>
<dbReference type="PROSITE" id="PS50977">
    <property type="entry name" value="HTH_TETR_2"/>
    <property type="match status" value="1"/>
</dbReference>
<organism evidence="4 5">
    <name type="scientific">Bacillus gaemokensis</name>
    <dbReference type="NCBI Taxonomy" id="574375"/>
    <lineage>
        <taxon>Bacteria</taxon>
        <taxon>Bacillati</taxon>
        <taxon>Bacillota</taxon>
        <taxon>Bacilli</taxon>
        <taxon>Bacillales</taxon>
        <taxon>Bacillaceae</taxon>
        <taxon>Bacillus</taxon>
        <taxon>Bacillus cereus group</taxon>
    </lineage>
</organism>
<sequence>MSPRRAVKQELTREMIMDAARDLFIKHGYQYTSMRKVAVELGYSHGSIYYHFKNKAELFYAMVEQDFQLLDQKLDETIAQNLQPEEQLKAVLLGFIEFGLRNKSHYEIMFLIKDEELKECLAEEPNASYEKFANVVSSLCNGKVNIMTIWSVFLSLHGFVSHYCRNVQTFEDVQELAKAHVNFIVKSLLM</sequence>
<accession>A0A073KEB3</accession>
<feature type="DNA-binding region" description="H-T-H motif" evidence="2">
    <location>
        <begin position="33"/>
        <end position="52"/>
    </location>
</feature>
<dbReference type="Pfam" id="PF00440">
    <property type="entry name" value="TetR_N"/>
    <property type="match status" value="1"/>
</dbReference>
<reference evidence="4 5" key="1">
    <citation type="submission" date="2014-06" db="EMBL/GenBank/DDBJ databases">
        <title>Draft genome sequence of Bacillus gaemokensis JCM 15801 (MCCC 1A00707).</title>
        <authorList>
            <person name="Lai Q."/>
            <person name="Liu Y."/>
            <person name="Shao Z."/>
        </authorList>
    </citation>
    <scope>NUCLEOTIDE SEQUENCE [LARGE SCALE GENOMIC DNA]</scope>
    <source>
        <strain evidence="4 5">JCM 15801</strain>
    </source>
</reference>
<dbReference type="SUPFAM" id="SSF46689">
    <property type="entry name" value="Homeodomain-like"/>
    <property type="match status" value="1"/>
</dbReference>
<feature type="domain" description="HTH tetR-type" evidence="3">
    <location>
        <begin position="10"/>
        <end position="70"/>
    </location>
</feature>
<dbReference type="AlphaFoldDB" id="A0A073KEB3"/>
<evidence type="ECO:0000313" key="4">
    <source>
        <dbReference type="EMBL" id="KEK25599.1"/>
    </source>
</evidence>
<dbReference type="PANTHER" id="PTHR30055:SF212">
    <property type="entry name" value="TETR-FAMILY FAMILY TRANSCRIPTIONAL REGULATOR"/>
    <property type="match status" value="1"/>
</dbReference>
<dbReference type="Proteomes" id="UP000027778">
    <property type="component" value="Unassembled WGS sequence"/>
</dbReference>
<gene>
    <name evidence="4" type="ORF">BAGA_13390</name>
</gene>
<evidence type="ECO:0000313" key="5">
    <source>
        <dbReference type="Proteomes" id="UP000027778"/>
    </source>
</evidence>
<evidence type="ECO:0000256" key="2">
    <source>
        <dbReference type="PROSITE-ProRule" id="PRU00335"/>
    </source>
</evidence>
<dbReference type="GO" id="GO:0003700">
    <property type="term" value="F:DNA-binding transcription factor activity"/>
    <property type="evidence" value="ECO:0007669"/>
    <property type="project" value="TreeGrafter"/>
</dbReference>
<keyword evidence="5" id="KW-1185">Reference proteome</keyword>
<proteinExistence type="predicted"/>
<dbReference type="OrthoDB" id="9815924at2"/>
<dbReference type="PANTHER" id="PTHR30055">
    <property type="entry name" value="HTH-TYPE TRANSCRIPTIONAL REGULATOR RUTR"/>
    <property type="match status" value="1"/>
</dbReference>
<dbReference type="Gene3D" id="1.10.357.10">
    <property type="entry name" value="Tetracycline Repressor, domain 2"/>
    <property type="match status" value="1"/>
</dbReference>
<dbReference type="PRINTS" id="PR00455">
    <property type="entry name" value="HTHTETR"/>
</dbReference>
<keyword evidence="1 2" id="KW-0238">DNA-binding</keyword>
<dbReference type="eggNOG" id="COG1309">
    <property type="taxonomic scope" value="Bacteria"/>
</dbReference>
<dbReference type="SUPFAM" id="SSF48498">
    <property type="entry name" value="Tetracyclin repressor-like, C-terminal domain"/>
    <property type="match status" value="1"/>
</dbReference>
<dbReference type="EMBL" id="JOTM01000002">
    <property type="protein sequence ID" value="KEK25599.1"/>
    <property type="molecule type" value="Genomic_DNA"/>
</dbReference>
<evidence type="ECO:0000256" key="1">
    <source>
        <dbReference type="ARBA" id="ARBA00023125"/>
    </source>
</evidence>
<protein>
    <submittedName>
        <fullName evidence="4">TetR family transcriptional regulator</fullName>
    </submittedName>
</protein>
<dbReference type="GO" id="GO:0000976">
    <property type="term" value="F:transcription cis-regulatory region binding"/>
    <property type="evidence" value="ECO:0007669"/>
    <property type="project" value="TreeGrafter"/>
</dbReference>
<dbReference type="InterPro" id="IPR036271">
    <property type="entry name" value="Tet_transcr_reg_TetR-rel_C_sf"/>
</dbReference>
<dbReference type="STRING" id="574375.AZF08_06000"/>
<dbReference type="InterPro" id="IPR009057">
    <property type="entry name" value="Homeodomain-like_sf"/>
</dbReference>
<dbReference type="RefSeq" id="WP_033673470.1">
    <property type="nucleotide sequence ID" value="NZ_JOTM01000002.1"/>
</dbReference>